<dbReference type="RefSeq" id="WP_224190145.1">
    <property type="nucleotide sequence ID" value="NZ_JAIRAU010000001.1"/>
</dbReference>
<keyword evidence="1 5" id="KW-0489">Methyltransferase</keyword>
<accession>A0ABS7TJI7</accession>
<dbReference type="EMBL" id="JAIRAU010000001">
    <property type="protein sequence ID" value="MBZ5708395.1"/>
    <property type="molecule type" value="Genomic_DNA"/>
</dbReference>
<dbReference type="CDD" id="cd02440">
    <property type="entry name" value="AdoMet_MTases"/>
    <property type="match status" value="1"/>
</dbReference>
<feature type="domain" description="Methyltransferase" evidence="4">
    <location>
        <begin position="52"/>
        <end position="146"/>
    </location>
</feature>
<dbReference type="Pfam" id="PF13649">
    <property type="entry name" value="Methyltransf_25"/>
    <property type="match status" value="1"/>
</dbReference>
<evidence type="ECO:0000313" key="5">
    <source>
        <dbReference type="EMBL" id="MBZ5708395.1"/>
    </source>
</evidence>
<dbReference type="GO" id="GO:0032259">
    <property type="term" value="P:methylation"/>
    <property type="evidence" value="ECO:0007669"/>
    <property type="project" value="UniProtKB-KW"/>
</dbReference>
<comment type="caution">
    <text evidence="5">The sequence shown here is derived from an EMBL/GenBank/DDBJ whole genome shotgun (WGS) entry which is preliminary data.</text>
</comment>
<dbReference type="InterPro" id="IPR041698">
    <property type="entry name" value="Methyltransf_25"/>
</dbReference>
<organism evidence="5 6">
    <name type="scientific">Nannocystis pusilla</name>
    <dbReference type="NCBI Taxonomy" id="889268"/>
    <lineage>
        <taxon>Bacteria</taxon>
        <taxon>Pseudomonadati</taxon>
        <taxon>Myxococcota</taxon>
        <taxon>Polyangia</taxon>
        <taxon>Nannocystales</taxon>
        <taxon>Nannocystaceae</taxon>
        <taxon>Nannocystis</taxon>
    </lineage>
</organism>
<evidence type="ECO:0000256" key="2">
    <source>
        <dbReference type="ARBA" id="ARBA00022679"/>
    </source>
</evidence>
<sequence>MTDSDRSDRAPHPGVPPQLFEQAYEGTPPWDIGAPQAAFVELADAGLVRGDVLDVGCGPGDNALMAAERGHAVWGVDFVAEAIARAQAKAAARGLQVRFLVHDALNLAALGRRFATIFDSGLFHVFSDRDRIEYERSLAAAIEPGGLLHILCFSDEEVGEGGPRRVSQAELRATFHEGWRVTAIRPARFASHLHPEGARAWCATIERARDV</sequence>
<keyword evidence="6" id="KW-1185">Reference proteome</keyword>
<dbReference type="Gene3D" id="3.40.50.150">
    <property type="entry name" value="Vaccinia Virus protein VP39"/>
    <property type="match status" value="1"/>
</dbReference>
<dbReference type="Proteomes" id="UP001139031">
    <property type="component" value="Unassembled WGS sequence"/>
</dbReference>
<keyword evidence="3" id="KW-0949">S-adenosyl-L-methionine</keyword>
<evidence type="ECO:0000256" key="3">
    <source>
        <dbReference type="ARBA" id="ARBA00022691"/>
    </source>
</evidence>
<evidence type="ECO:0000313" key="6">
    <source>
        <dbReference type="Proteomes" id="UP001139031"/>
    </source>
</evidence>
<gene>
    <name evidence="5" type="ORF">K7C98_03940</name>
</gene>
<dbReference type="GO" id="GO:0008168">
    <property type="term" value="F:methyltransferase activity"/>
    <property type="evidence" value="ECO:0007669"/>
    <property type="project" value="UniProtKB-KW"/>
</dbReference>
<evidence type="ECO:0000259" key="4">
    <source>
        <dbReference type="Pfam" id="PF13649"/>
    </source>
</evidence>
<name>A0ABS7TJI7_9BACT</name>
<evidence type="ECO:0000256" key="1">
    <source>
        <dbReference type="ARBA" id="ARBA00022603"/>
    </source>
</evidence>
<keyword evidence="2" id="KW-0808">Transferase</keyword>
<dbReference type="PANTHER" id="PTHR43464">
    <property type="entry name" value="METHYLTRANSFERASE"/>
    <property type="match status" value="1"/>
</dbReference>
<dbReference type="SUPFAM" id="SSF53335">
    <property type="entry name" value="S-adenosyl-L-methionine-dependent methyltransferases"/>
    <property type="match status" value="1"/>
</dbReference>
<protein>
    <submittedName>
        <fullName evidence="5">Class I SAM-dependent methyltransferase</fullName>
    </submittedName>
</protein>
<dbReference type="PANTHER" id="PTHR43464:SF19">
    <property type="entry name" value="UBIQUINONE BIOSYNTHESIS O-METHYLTRANSFERASE, MITOCHONDRIAL"/>
    <property type="match status" value="1"/>
</dbReference>
<reference evidence="5" key="1">
    <citation type="submission" date="2021-08" db="EMBL/GenBank/DDBJ databases">
        <authorList>
            <person name="Stevens D.C."/>
        </authorList>
    </citation>
    <scope>NUCLEOTIDE SEQUENCE</scope>
    <source>
        <strain evidence="5">DSM 53165</strain>
    </source>
</reference>
<dbReference type="InterPro" id="IPR029063">
    <property type="entry name" value="SAM-dependent_MTases_sf"/>
</dbReference>
<proteinExistence type="predicted"/>